<dbReference type="CDD" id="cd02947">
    <property type="entry name" value="TRX_family"/>
    <property type="match status" value="1"/>
</dbReference>
<reference evidence="3 4" key="1">
    <citation type="submission" date="2018-12" db="EMBL/GenBank/DDBJ databases">
        <authorList>
            <person name="Yu L."/>
        </authorList>
    </citation>
    <scope>NUCLEOTIDE SEQUENCE [LARGE SCALE GENOMIC DNA]</scope>
    <source>
        <strain evidence="3 4">HAW-EB5</strain>
    </source>
</reference>
<dbReference type="EMBL" id="RXNV01000020">
    <property type="protein sequence ID" value="RTR26642.1"/>
    <property type="molecule type" value="Genomic_DNA"/>
</dbReference>
<dbReference type="AlphaFoldDB" id="A0A3S0RER7"/>
<dbReference type="Pfam" id="PF00085">
    <property type="entry name" value="Thioredoxin"/>
    <property type="match status" value="1"/>
</dbReference>
<dbReference type="GO" id="GO:0015036">
    <property type="term" value="F:disulfide oxidoreductase activity"/>
    <property type="evidence" value="ECO:0007669"/>
    <property type="project" value="UniProtKB-ARBA"/>
</dbReference>
<evidence type="ECO:0000313" key="4">
    <source>
        <dbReference type="Proteomes" id="UP000282060"/>
    </source>
</evidence>
<dbReference type="RefSeq" id="WP_126508082.1">
    <property type="nucleotide sequence ID" value="NZ_RXNV01000020.1"/>
</dbReference>
<dbReference type="SUPFAM" id="SSF52833">
    <property type="entry name" value="Thioredoxin-like"/>
    <property type="match status" value="1"/>
</dbReference>
<feature type="domain" description="Thioredoxin" evidence="2">
    <location>
        <begin position="21"/>
        <end position="107"/>
    </location>
</feature>
<sequence length="110" mass="11973">MSLFPSAIIHLTNVDDLAALKLKHAHILLCFSADWCAPCRAMEGTLINTAFELTDKAVVIKADPKICHCLAAELGVRTVPSYVAINDAQVSEPVYGIQTITSLLDMIEVY</sequence>
<dbReference type="PROSITE" id="PS00194">
    <property type="entry name" value="THIOREDOXIN_1"/>
    <property type="match status" value="1"/>
</dbReference>
<evidence type="ECO:0000313" key="3">
    <source>
        <dbReference type="EMBL" id="RTR26642.1"/>
    </source>
</evidence>
<keyword evidence="4" id="KW-1185">Reference proteome</keyword>
<dbReference type="Gene3D" id="3.40.30.10">
    <property type="entry name" value="Glutaredoxin"/>
    <property type="match status" value="1"/>
</dbReference>
<gene>
    <name evidence="3" type="ORF">EKG39_21725</name>
</gene>
<dbReference type="OrthoDB" id="9790390at2"/>
<organism evidence="3 4">
    <name type="scientific">Shewanella atlantica</name>
    <dbReference type="NCBI Taxonomy" id="271099"/>
    <lineage>
        <taxon>Bacteria</taxon>
        <taxon>Pseudomonadati</taxon>
        <taxon>Pseudomonadota</taxon>
        <taxon>Gammaproteobacteria</taxon>
        <taxon>Alteromonadales</taxon>
        <taxon>Shewanellaceae</taxon>
        <taxon>Shewanella</taxon>
    </lineage>
</organism>
<evidence type="ECO:0000256" key="1">
    <source>
        <dbReference type="ARBA" id="ARBA00023284"/>
    </source>
</evidence>
<keyword evidence="1" id="KW-0676">Redox-active center</keyword>
<dbReference type="InterPro" id="IPR017937">
    <property type="entry name" value="Thioredoxin_CS"/>
</dbReference>
<accession>A0A3S0RER7</accession>
<name>A0A3S0RER7_9GAMM</name>
<comment type="caution">
    <text evidence="3">The sequence shown here is derived from an EMBL/GenBank/DDBJ whole genome shotgun (WGS) entry which is preliminary data.</text>
</comment>
<dbReference type="Proteomes" id="UP000282060">
    <property type="component" value="Unassembled WGS sequence"/>
</dbReference>
<dbReference type="InterPro" id="IPR013766">
    <property type="entry name" value="Thioredoxin_domain"/>
</dbReference>
<evidence type="ECO:0000259" key="2">
    <source>
        <dbReference type="Pfam" id="PF00085"/>
    </source>
</evidence>
<protein>
    <submittedName>
        <fullName evidence="3">Thioredoxin</fullName>
    </submittedName>
</protein>
<dbReference type="InterPro" id="IPR036249">
    <property type="entry name" value="Thioredoxin-like_sf"/>
</dbReference>
<proteinExistence type="predicted"/>